<gene>
    <name evidence="8" type="ORF">JOF56_006690</name>
</gene>
<keyword evidence="5 6" id="KW-0472">Membrane</keyword>
<evidence type="ECO:0000256" key="2">
    <source>
        <dbReference type="ARBA" id="ARBA00006024"/>
    </source>
</evidence>
<dbReference type="NCBIfam" id="TIGR01494">
    <property type="entry name" value="ATPase_P-type"/>
    <property type="match status" value="1"/>
</dbReference>
<dbReference type="InterPro" id="IPR023299">
    <property type="entry name" value="ATPase_P-typ_cyto_dom_N"/>
</dbReference>
<dbReference type="InterPro" id="IPR059000">
    <property type="entry name" value="ATPase_P-type_domA"/>
</dbReference>
<dbReference type="Gene3D" id="3.40.50.1000">
    <property type="entry name" value="HAD superfamily/HAD-like"/>
    <property type="match status" value="1"/>
</dbReference>
<feature type="transmembrane region" description="Helical" evidence="6">
    <location>
        <begin position="245"/>
        <end position="266"/>
    </location>
</feature>
<feature type="transmembrane region" description="Helical" evidence="6">
    <location>
        <begin position="91"/>
        <end position="108"/>
    </location>
</feature>
<dbReference type="InterPro" id="IPR001757">
    <property type="entry name" value="P_typ_ATPase"/>
</dbReference>
<reference evidence="8 9" key="1">
    <citation type="submission" date="2021-03" db="EMBL/GenBank/DDBJ databases">
        <title>Sequencing the genomes of 1000 actinobacteria strains.</title>
        <authorList>
            <person name="Klenk H.-P."/>
        </authorList>
    </citation>
    <scope>NUCLEOTIDE SEQUENCE [LARGE SCALE GENOMIC DNA]</scope>
    <source>
        <strain evidence="8 9">DSM 46670</strain>
    </source>
</reference>
<dbReference type="RefSeq" id="WP_209643381.1">
    <property type="nucleotide sequence ID" value="NZ_JAGINW010000001.1"/>
</dbReference>
<dbReference type="InterPro" id="IPR036412">
    <property type="entry name" value="HAD-like_sf"/>
</dbReference>
<comment type="subcellular location">
    <subcellularLocation>
        <location evidence="1">Cell membrane</location>
        <topology evidence="1">Multi-pass membrane protein</topology>
    </subcellularLocation>
</comment>
<dbReference type="EMBL" id="JAGINW010000001">
    <property type="protein sequence ID" value="MBP2326305.1"/>
    <property type="molecule type" value="Genomic_DNA"/>
</dbReference>
<evidence type="ECO:0000256" key="1">
    <source>
        <dbReference type="ARBA" id="ARBA00004651"/>
    </source>
</evidence>
<feature type="domain" description="P-type ATPase A" evidence="7">
    <location>
        <begin position="120"/>
        <end position="192"/>
    </location>
</feature>
<proteinExistence type="inferred from homology"/>
<dbReference type="InterPro" id="IPR023214">
    <property type="entry name" value="HAD_sf"/>
</dbReference>
<dbReference type="PANTHER" id="PTHR48085">
    <property type="entry name" value="CADMIUM/ZINC-TRANSPORTING ATPASE HMA2-RELATED"/>
    <property type="match status" value="1"/>
</dbReference>
<evidence type="ECO:0000256" key="6">
    <source>
        <dbReference type="SAM" id="Phobius"/>
    </source>
</evidence>
<keyword evidence="3 6" id="KW-0812">Transmembrane</keyword>
<name>A0ABS4TPH5_9PSEU</name>
<organism evidence="8 9">
    <name type="scientific">Kibdelosporangium banguiense</name>
    <dbReference type="NCBI Taxonomy" id="1365924"/>
    <lineage>
        <taxon>Bacteria</taxon>
        <taxon>Bacillati</taxon>
        <taxon>Actinomycetota</taxon>
        <taxon>Actinomycetes</taxon>
        <taxon>Pseudonocardiales</taxon>
        <taxon>Pseudonocardiaceae</taxon>
        <taxon>Kibdelosporangium</taxon>
    </lineage>
</organism>
<dbReference type="SUPFAM" id="SSF56784">
    <property type="entry name" value="HAD-like"/>
    <property type="match status" value="1"/>
</dbReference>
<accession>A0ABS4TPH5</accession>
<dbReference type="Pfam" id="PF00122">
    <property type="entry name" value="E1-E2_ATPase"/>
    <property type="match status" value="1"/>
</dbReference>
<feature type="transmembrane region" description="Helical" evidence="6">
    <location>
        <begin position="12"/>
        <end position="34"/>
    </location>
</feature>
<dbReference type="Pfam" id="PF00702">
    <property type="entry name" value="Hydrolase"/>
    <property type="match status" value="1"/>
</dbReference>
<protein>
    <submittedName>
        <fullName evidence="8">P-type E1-E2 ATPase</fullName>
    </submittedName>
</protein>
<comment type="caution">
    <text evidence="8">The sequence shown here is derived from an EMBL/GenBank/DDBJ whole genome shotgun (WGS) entry which is preliminary data.</text>
</comment>
<evidence type="ECO:0000313" key="9">
    <source>
        <dbReference type="Proteomes" id="UP001519332"/>
    </source>
</evidence>
<evidence type="ECO:0000259" key="7">
    <source>
        <dbReference type="Pfam" id="PF00122"/>
    </source>
</evidence>
<feature type="transmembrane region" description="Helical" evidence="6">
    <location>
        <begin position="522"/>
        <end position="540"/>
    </location>
</feature>
<sequence length="681" mass="70995">MITGSDRRVWRLLAVPALVAAVLLCALAGLVWLLGLPETSLLWTVAALAGLAPLTVWSIEDLVVGRRVGGALMAVPVIAGALLVGEDEVGALFGMLTCACRGLEAFVWRRARRHVTSLAQDRSARGIKTGERVLVGTGEVVPVDGRLLADAVLDESRLSGDPIAVLCRKGELVRSGVINAGEPVELIATVPDTEGTWAAMGRLAQRSLDDGAGPLRRANRAALVFLPVSVAAAVAVWLFTGSPLAAFGVLAVAAPGPLLLGMPLSLAAGLTRAVRQGVVVGDVGVLASLGRVRVGVVDSAGVVTLGTLSVTEVVAAPGWLTNDVLALAASAQQFRPDPFAGAVVRAAKGAGVRDTAHSGMVTFAETQPEIAADWVKITLARAALDGATVAWVKMDGQLVGALLVRDEVRPEASDSLRSLRSAGIRRLVLVTRGHLNDPEDVGVLLGVDELWTGCGTADKVERVREEKRRGLTFMVGDDPAVGAADVGIALSGRGACVADVIIADGRVTRLADALRTARRSRWIGVLATAAGLMLVAGGMALSVLGWLAPILAVAARIGIDALVVGMSLRSLAPCRPVAGPVLEPDRLRPIRLAISQAADSLSTGLTPQARQSVRRAYHLMSDHVVPLQRTGEIERQVRRLGAHLTAPNAQVEDVRATLYGLNAVLSERLISLRNGAHRGLD</sequence>
<dbReference type="SUPFAM" id="SSF81653">
    <property type="entry name" value="Calcium ATPase, transduction domain A"/>
    <property type="match status" value="1"/>
</dbReference>
<dbReference type="PANTHER" id="PTHR48085:SF5">
    <property type="entry name" value="CADMIUM_ZINC-TRANSPORTING ATPASE HMA4-RELATED"/>
    <property type="match status" value="1"/>
</dbReference>
<keyword evidence="9" id="KW-1185">Reference proteome</keyword>
<dbReference type="Gene3D" id="2.70.150.10">
    <property type="entry name" value="Calcium-transporting ATPase, cytoplasmic transduction domain A"/>
    <property type="match status" value="1"/>
</dbReference>
<evidence type="ECO:0000256" key="4">
    <source>
        <dbReference type="ARBA" id="ARBA00022989"/>
    </source>
</evidence>
<comment type="similarity">
    <text evidence="2">Belongs to the cation transport ATPase (P-type) (TC 3.A.3) family. Type IB subfamily.</text>
</comment>
<keyword evidence="4 6" id="KW-1133">Transmembrane helix</keyword>
<dbReference type="InterPro" id="IPR051014">
    <property type="entry name" value="Cation_Transport_ATPase_IB"/>
</dbReference>
<feature type="transmembrane region" description="Helical" evidence="6">
    <location>
        <begin position="40"/>
        <end position="59"/>
    </location>
</feature>
<dbReference type="InterPro" id="IPR008250">
    <property type="entry name" value="ATPase_P-typ_transduc_dom_A_sf"/>
</dbReference>
<dbReference type="Proteomes" id="UP001519332">
    <property type="component" value="Unassembled WGS sequence"/>
</dbReference>
<evidence type="ECO:0000256" key="3">
    <source>
        <dbReference type="ARBA" id="ARBA00022692"/>
    </source>
</evidence>
<evidence type="ECO:0000313" key="8">
    <source>
        <dbReference type="EMBL" id="MBP2326305.1"/>
    </source>
</evidence>
<dbReference type="Gene3D" id="3.40.1110.10">
    <property type="entry name" value="Calcium-transporting ATPase, cytoplasmic domain N"/>
    <property type="match status" value="1"/>
</dbReference>
<evidence type="ECO:0000256" key="5">
    <source>
        <dbReference type="ARBA" id="ARBA00023136"/>
    </source>
</evidence>
<feature type="transmembrane region" description="Helical" evidence="6">
    <location>
        <begin position="221"/>
        <end position="239"/>
    </location>
</feature>
<feature type="transmembrane region" description="Helical" evidence="6">
    <location>
        <begin position="68"/>
        <end position="85"/>
    </location>
</feature>